<dbReference type="RefSeq" id="WP_104762239.1">
    <property type="nucleotide sequence ID" value="NZ_FZPM01000002.1"/>
</dbReference>
<dbReference type="InterPro" id="IPR010662">
    <property type="entry name" value="RBBP9/YdeN"/>
</dbReference>
<organism evidence="1 2">
    <name type="scientific">Helicobacter aurati</name>
    <dbReference type="NCBI Taxonomy" id="137778"/>
    <lineage>
        <taxon>Bacteria</taxon>
        <taxon>Pseudomonadati</taxon>
        <taxon>Campylobacterota</taxon>
        <taxon>Epsilonproteobacteria</taxon>
        <taxon>Campylobacterales</taxon>
        <taxon>Helicobacteraceae</taxon>
        <taxon>Helicobacter</taxon>
    </lineage>
</organism>
<keyword evidence="1" id="KW-0378">Hydrolase</keyword>
<proteinExistence type="predicted"/>
<dbReference type="Pfam" id="PF06821">
    <property type="entry name" value="Ser_hydrolase"/>
    <property type="match status" value="1"/>
</dbReference>
<evidence type="ECO:0000313" key="1">
    <source>
        <dbReference type="EMBL" id="RDU71267.1"/>
    </source>
</evidence>
<evidence type="ECO:0000313" key="2">
    <source>
        <dbReference type="Proteomes" id="UP000256424"/>
    </source>
</evidence>
<dbReference type="PANTHER" id="PTHR15394:SF3">
    <property type="entry name" value="SERINE HYDROLASE RBBP9"/>
    <property type="match status" value="1"/>
</dbReference>
<dbReference type="AlphaFoldDB" id="A0A3D8J179"/>
<dbReference type="GO" id="GO:0016787">
    <property type="term" value="F:hydrolase activity"/>
    <property type="evidence" value="ECO:0007669"/>
    <property type="project" value="UniProtKB-KW"/>
</dbReference>
<sequence length="187" mass="21456">MQVYIVHGFEAYPQKHWFMWLRDELSKQHVSTYIPAMPNAANPIPEEWDSTLQSEVKNIDKNTYFIGHSLGCIATLRFLSILQERTQIGGIILVSGFDKSLDSLPQLNHFMNINLEYNKLCSLTAQRLVISARNDNIVPTQLSQILAQNLRATFIQTDTGGHFMQDDNFTSFPLLFHQLTFFFANNS</sequence>
<reference evidence="1 2" key="1">
    <citation type="submission" date="2018-04" db="EMBL/GenBank/DDBJ databases">
        <title>Novel Campyloabacter and Helicobacter Species and Strains.</title>
        <authorList>
            <person name="Mannion A.J."/>
            <person name="Shen Z."/>
            <person name="Fox J.G."/>
        </authorList>
    </citation>
    <scope>NUCLEOTIDE SEQUENCE [LARGE SCALE GENOMIC DNA]</scope>
    <source>
        <strain evidence="1 2">MIT 97-5075</strain>
    </source>
</reference>
<protein>
    <submittedName>
        <fullName evidence="1">Serine hydrolase family protein</fullName>
    </submittedName>
</protein>
<dbReference type="EMBL" id="NXLW01000013">
    <property type="protein sequence ID" value="RDU71267.1"/>
    <property type="molecule type" value="Genomic_DNA"/>
</dbReference>
<keyword evidence="2" id="KW-1185">Reference proteome</keyword>
<dbReference type="Gene3D" id="3.40.50.1820">
    <property type="entry name" value="alpha/beta hydrolase"/>
    <property type="match status" value="1"/>
</dbReference>
<name>A0A3D8J179_9HELI</name>
<comment type="caution">
    <text evidence="1">The sequence shown here is derived from an EMBL/GenBank/DDBJ whole genome shotgun (WGS) entry which is preliminary data.</text>
</comment>
<dbReference type="Proteomes" id="UP000256424">
    <property type="component" value="Unassembled WGS sequence"/>
</dbReference>
<accession>A0A3D8J179</accession>
<gene>
    <name evidence="1" type="ORF">CQA66_06915</name>
</gene>
<dbReference type="OrthoDB" id="9804993at2"/>
<dbReference type="SUPFAM" id="SSF53474">
    <property type="entry name" value="alpha/beta-Hydrolases"/>
    <property type="match status" value="1"/>
</dbReference>
<dbReference type="PANTHER" id="PTHR15394">
    <property type="entry name" value="SERINE HYDROLASE RBBP9"/>
    <property type="match status" value="1"/>
</dbReference>
<dbReference type="InterPro" id="IPR029058">
    <property type="entry name" value="AB_hydrolase_fold"/>
</dbReference>